<protein>
    <submittedName>
        <fullName evidence="1">Uncharacterized protein</fullName>
    </submittedName>
</protein>
<keyword evidence="2" id="KW-1185">Reference proteome</keyword>
<evidence type="ECO:0000313" key="2">
    <source>
        <dbReference type="Proteomes" id="UP000322234"/>
    </source>
</evidence>
<dbReference type="Proteomes" id="UP000322234">
    <property type="component" value="Unassembled WGS sequence"/>
</dbReference>
<sequence length="237" mass="25938">MEEDADAGGVGFAIEGGAVAASAELPCWSGMGTWSLVIPIGKPTGTRAPLSDKNIDLNGIIQYPRKPCKLRYILWLISSDVVSMQLHKKIHGNSLLLLTNKMPQDLSYKSHYKRFQKLDNVDSCFQQMAALLSTVNVDVLVHVKQLTLNCISGVNSTTPDFTFHKSTSMRKEMTVSGERCMPAVMVVADGQVGVCLVSTQMLGHREAKYGEMGSAPQAECSPSLERETVTAKEYCHR</sequence>
<dbReference type="EMBL" id="VBQZ03000130">
    <property type="protein sequence ID" value="MXQ95253.1"/>
    <property type="molecule type" value="Genomic_DNA"/>
</dbReference>
<name>A0A6B0S7W1_9CETA</name>
<proteinExistence type="predicted"/>
<evidence type="ECO:0000313" key="1">
    <source>
        <dbReference type="EMBL" id="MXQ95253.1"/>
    </source>
</evidence>
<gene>
    <name evidence="1" type="ORF">E5288_WYG010585</name>
</gene>
<comment type="caution">
    <text evidence="1">The sequence shown here is derived from an EMBL/GenBank/DDBJ whole genome shotgun (WGS) entry which is preliminary data.</text>
</comment>
<organism evidence="1 2">
    <name type="scientific">Bos mutus</name>
    <name type="common">wild yak</name>
    <dbReference type="NCBI Taxonomy" id="72004"/>
    <lineage>
        <taxon>Eukaryota</taxon>
        <taxon>Metazoa</taxon>
        <taxon>Chordata</taxon>
        <taxon>Craniata</taxon>
        <taxon>Vertebrata</taxon>
        <taxon>Euteleostomi</taxon>
        <taxon>Mammalia</taxon>
        <taxon>Eutheria</taxon>
        <taxon>Laurasiatheria</taxon>
        <taxon>Artiodactyla</taxon>
        <taxon>Ruminantia</taxon>
        <taxon>Pecora</taxon>
        <taxon>Bovidae</taxon>
        <taxon>Bovinae</taxon>
        <taxon>Bos</taxon>
    </lineage>
</organism>
<reference evidence="1" key="1">
    <citation type="submission" date="2019-10" db="EMBL/GenBank/DDBJ databases">
        <title>The sequence and de novo assembly of the wild yak genome.</title>
        <authorList>
            <person name="Liu Y."/>
        </authorList>
    </citation>
    <scope>NUCLEOTIDE SEQUENCE [LARGE SCALE GENOMIC DNA]</scope>
    <source>
        <strain evidence="1">WY2019</strain>
    </source>
</reference>
<dbReference type="AlphaFoldDB" id="A0A6B0S7W1"/>
<accession>A0A6B0S7W1</accession>